<reference evidence="5" key="1">
    <citation type="submission" date="2013-11" db="EMBL/GenBank/DDBJ databases">
        <authorList>
            <person name="Aslett M."/>
        </authorList>
    </citation>
    <scope>NUCLEOTIDE SEQUENCE [LARGE SCALE GENOMIC DNA]</scope>
    <source>
        <strain evidence="5">Edinburgh</strain>
    </source>
</reference>
<evidence type="ECO:0000259" key="3">
    <source>
        <dbReference type="Pfam" id="PF00732"/>
    </source>
</evidence>
<dbReference type="WBParaSite" id="TMUE_0000001403.1">
    <property type="protein sequence ID" value="TMUE_0000001403.1"/>
    <property type="gene ID" value="WBGene00297299"/>
</dbReference>
<evidence type="ECO:0000313" key="6">
    <source>
        <dbReference type="WBParaSite" id="TMUE_0000001403.1"/>
    </source>
</evidence>
<dbReference type="InterPro" id="IPR012132">
    <property type="entry name" value="GMC_OxRdtase"/>
</dbReference>
<proteinExistence type="inferred from homology"/>
<dbReference type="Pfam" id="PF05199">
    <property type="entry name" value="GMC_oxred_C"/>
    <property type="match status" value="1"/>
</dbReference>
<evidence type="ECO:0000256" key="2">
    <source>
        <dbReference type="SAM" id="SignalP"/>
    </source>
</evidence>
<dbReference type="SUPFAM" id="SSF51905">
    <property type="entry name" value="FAD/NAD(P)-binding domain"/>
    <property type="match status" value="1"/>
</dbReference>
<dbReference type="GO" id="GO:0016614">
    <property type="term" value="F:oxidoreductase activity, acting on CH-OH group of donors"/>
    <property type="evidence" value="ECO:0007669"/>
    <property type="project" value="InterPro"/>
</dbReference>
<feature type="domain" description="Glucose-methanol-choline oxidoreductase C-terminal" evidence="4">
    <location>
        <begin position="449"/>
        <end position="585"/>
    </location>
</feature>
<dbReference type="InterPro" id="IPR000172">
    <property type="entry name" value="GMC_OxRdtase_N"/>
</dbReference>
<accession>A0A5S6Q2E2</accession>
<protein>
    <submittedName>
        <fullName evidence="6 7">Glucose-methanol-choline oxidoreductase N-terminal domain-containing protein</fullName>
    </submittedName>
</protein>
<evidence type="ECO:0000313" key="5">
    <source>
        <dbReference type="Proteomes" id="UP000046395"/>
    </source>
</evidence>
<dbReference type="InterPro" id="IPR007867">
    <property type="entry name" value="GMC_OxRtase_C"/>
</dbReference>
<dbReference type="SUPFAM" id="SSF54373">
    <property type="entry name" value="FAD-linked reductases, C-terminal domain"/>
    <property type="match status" value="1"/>
</dbReference>
<dbReference type="Gene3D" id="3.50.50.60">
    <property type="entry name" value="FAD/NAD(P)-binding domain"/>
    <property type="match status" value="1"/>
</dbReference>
<dbReference type="GO" id="GO:0050660">
    <property type="term" value="F:flavin adenine dinucleotide binding"/>
    <property type="evidence" value="ECO:0007669"/>
    <property type="project" value="InterPro"/>
</dbReference>
<comment type="similarity">
    <text evidence="1">Belongs to the GMC oxidoreductase family.</text>
</comment>
<dbReference type="Pfam" id="PF00732">
    <property type="entry name" value="GMC_oxred_N"/>
    <property type="match status" value="1"/>
</dbReference>
<dbReference type="PIRSF" id="PIRSF000137">
    <property type="entry name" value="Alcohol_oxidase"/>
    <property type="match status" value="1"/>
</dbReference>
<name>A0A5S6Q2E2_TRIMR</name>
<dbReference type="WBParaSite" id="TMUE_3000013284.1">
    <property type="protein sequence ID" value="TMUE_3000013284.1"/>
    <property type="gene ID" value="WBGene00301825"/>
</dbReference>
<dbReference type="InterPro" id="IPR036188">
    <property type="entry name" value="FAD/NAD-bd_sf"/>
</dbReference>
<evidence type="ECO:0000313" key="7">
    <source>
        <dbReference type="WBParaSite" id="TMUE_3000013284.1"/>
    </source>
</evidence>
<sequence length="601" mass="66394">MLTTLLTLASLYSSKLSQYPHEMFPGITETVHRKLDDIFAVPFDFVIVGSGYSGSLLARRLAANGCQRILVLEAGGPPDFDTAVPFVDLGNRSSVEWNYLTTSQKRAALEMVDHKIHLRVAKALGGNSVLGSSAYVPCNPDDFRRWAHATGSKGWEDMDRYMFKLSATEDPKMMKTVLSNHDLMNVIFKENNIQVLEPLKLLWLHAGRSGNHTIVEAEQDIFQKGGFFVPRTLSYRGTKLNPAAVYLGKERPNLVVVCHAEAVQFHQKGGSYSVNGLKVRDMLSGNVYDVNVKKEIILAAGAIGTAKLLIQSGYGPLDHLKQLHVPVRKNLPVGVRMYDRVSVHLPLKISNLAMKALLGHIDSKSTLHEYLTHGKGLLANTSTIGVAMVDTDKSGSPDIMLELKPAALTGLKRMMNDENFKTEVEKMLDPDGDLQNTVFLEIVITLLHPMSQGTMWLWRQTEKEFVPRMNPSYLTDARDVRKLSKGVKFVEKLLDTVVMKQAGASLLYPKIPSCPTVKLPANDGYIDCLVRHMATTGEHLTSTAPIGSVVDENLKLKRVRGVRIVDESVFPTTATGGMGATLLALSNRAADLIRNEHDIRC</sequence>
<dbReference type="PANTHER" id="PTHR11552:SF188">
    <property type="entry name" value="NEITHER INACTIVATION NOR AFTERPOTENTIAL PROTEIN G"/>
    <property type="match status" value="1"/>
</dbReference>
<dbReference type="STRING" id="70415.A0A5S6Q2E2"/>
<feature type="chain" id="PRO_5044624254" evidence="2">
    <location>
        <begin position="18"/>
        <end position="601"/>
    </location>
</feature>
<evidence type="ECO:0000256" key="1">
    <source>
        <dbReference type="ARBA" id="ARBA00010790"/>
    </source>
</evidence>
<reference evidence="6 7" key="3">
    <citation type="submission" date="2019-12" db="UniProtKB">
        <authorList>
            <consortium name="WormBaseParasite"/>
        </authorList>
    </citation>
    <scope>IDENTIFICATION</scope>
</reference>
<dbReference type="Proteomes" id="UP000046395">
    <property type="component" value="Unassembled WGS sequence"/>
</dbReference>
<keyword evidence="5" id="KW-1185">Reference proteome</keyword>
<organism evidence="5 6">
    <name type="scientific">Trichuris muris</name>
    <name type="common">Mouse whipworm</name>
    <dbReference type="NCBI Taxonomy" id="70415"/>
    <lineage>
        <taxon>Eukaryota</taxon>
        <taxon>Metazoa</taxon>
        <taxon>Ecdysozoa</taxon>
        <taxon>Nematoda</taxon>
        <taxon>Enoplea</taxon>
        <taxon>Dorylaimia</taxon>
        <taxon>Trichinellida</taxon>
        <taxon>Trichuridae</taxon>
        <taxon>Trichuris</taxon>
    </lineage>
</organism>
<dbReference type="AlphaFoldDB" id="A0A5S6Q2E2"/>
<feature type="domain" description="Glucose-methanol-choline oxidoreductase N-terminal" evidence="3">
    <location>
        <begin position="45"/>
        <end position="331"/>
    </location>
</feature>
<keyword evidence="2" id="KW-0732">Signal</keyword>
<dbReference type="Gene3D" id="3.30.560.10">
    <property type="entry name" value="Glucose Oxidase, domain 3"/>
    <property type="match status" value="1"/>
</dbReference>
<feature type="signal peptide" evidence="2">
    <location>
        <begin position="1"/>
        <end position="17"/>
    </location>
</feature>
<reference evidence="5" key="2">
    <citation type="submission" date="2014-03" db="EMBL/GenBank/DDBJ databases">
        <title>The whipworm genome and dual-species transcriptomics of an intimate host-pathogen interaction.</title>
        <authorList>
            <person name="Foth B.J."/>
            <person name="Tsai I.J."/>
            <person name="Reid A.J."/>
            <person name="Bancroft A.J."/>
            <person name="Nichol S."/>
            <person name="Tracey A."/>
            <person name="Holroyd N."/>
            <person name="Cotton J.A."/>
            <person name="Stanley E.J."/>
            <person name="Zarowiecki M."/>
            <person name="Liu J.Z."/>
            <person name="Huckvale T."/>
            <person name="Cooper P.J."/>
            <person name="Grencis R.K."/>
            <person name="Berriman M."/>
        </authorList>
    </citation>
    <scope>NUCLEOTIDE SEQUENCE [LARGE SCALE GENOMIC DNA]</scope>
    <source>
        <strain evidence="5">Edinburgh</strain>
    </source>
</reference>
<dbReference type="PANTHER" id="PTHR11552">
    <property type="entry name" value="GLUCOSE-METHANOL-CHOLINE GMC OXIDOREDUCTASE"/>
    <property type="match status" value="1"/>
</dbReference>
<evidence type="ECO:0000259" key="4">
    <source>
        <dbReference type="Pfam" id="PF05199"/>
    </source>
</evidence>